<dbReference type="EMBL" id="JAHRHJ020003813">
    <property type="protein sequence ID" value="KAH9289594.1"/>
    <property type="molecule type" value="Genomic_DNA"/>
</dbReference>
<dbReference type="Proteomes" id="UP000824469">
    <property type="component" value="Unassembled WGS sequence"/>
</dbReference>
<reference evidence="1 2" key="1">
    <citation type="journal article" date="2021" name="Nat. Plants">
        <title>The Taxus genome provides insights into paclitaxel biosynthesis.</title>
        <authorList>
            <person name="Xiong X."/>
            <person name="Gou J."/>
            <person name="Liao Q."/>
            <person name="Li Y."/>
            <person name="Zhou Q."/>
            <person name="Bi G."/>
            <person name="Li C."/>
            <person name="Du R."/>
            <person name="Wang X."/>
            <person name="Sun T."/>
            <person name="Guo L."/>
            <person name="Liang H."/>
            <person name="Lu P."/>
            <person name="Wu Y."/>
            <person name="Zhang Z."/>
            <person name="Ro D.K."/>
            <person name="Shang Y."/>
            <person name="Huang S."/>
            <person name="Yan J."/>
        </authorList>
    </citation>
    <scope>NUCLEOTIDE SEQUENCE [LARGE SCALE GENOMIC DNA]</scope>
    <source>
        <strain evidence="1">Ta-2019</strain>
    </source>
</reference>
<organism evidence="1 2">
    <name type="scientific">Taxus chinensis</name>
    <name type="common">Chinese yew</name>
    <name type="synonym">Taxus wallichiana var. chinensis</name>
    <dbReference type="NCBI Taxonomy" id="29808"/>
    <lineage>
        <taxon>Eukaryota</taxon>
        <taxon>Viridiplantae</taxon>
        <taxon>Streptophyta</taxon>
        <taxon>Embryophyta</taxon>
        <taxon>Tracheophyta</taxon>
        <taxon>Spermatophyta</taxon>
        <taxon>Pinopsida</taxon>
        <taxon>Pinidae</taxon>
        <taxon>Conifers II</taxon>
        <taxon>Cupressales</taxon>
        <taxon>Taxaceae</taxon>
        <taxon>Taxus</taxon>
    </lineage>
</organism>
<evidence type="ECO:0000313" key="1">
    <source>
        <dbReference type="EMBL" id="KAH9289594.1"/>
    </source>
</evidence>
<gene>
    <name evidence="1" type="ORF">KI387_033711</name>
</gene>
<accession>A0AA38C3E5</accession>
<sequence>LHVPRPHNFTGTILSESRNECQPTMWLESEMISPAIRNSKLRTGQWNPT</sequence>
<keyword evidence="2" id="KW-1185">Reference proteome</keyword>
<name>A0AA38C3E5_TAXCH</name>
<feature type="non-terminal residue" evidence="1">
    <location>
        <position position="49"/>
    </location>
</feature>
<protein>
    <submittedName>
        <fullName evidence="1">Uncharacterized protein</fullName>
    </submittedName>
</protein>
<comment type="caution">
    <text evidence="1">The sequence shown here is derived from an EMBL/GenBank/DDBJ whole genome shotgun (WGS) entry which is preliminary data.</text>
</comment>
<evidence type="ECO:0000313" key="2">
    <source>
        <dbReference type="Proteomes" id="UP000824469"/>
    </source>
</evidence>
<proteinExistence type="predicted"/>
<dbReference type="AlphaFoldDB" id="A0AA38C3E5"/>
<feature type="non-terminal residue" evidence="1">
    <location>
        <position position="1"/>
    </location>
</feature>